<organism evidence="2 3">
    <name type="scientific">Alternaria panax</name>
    <dbReference type="NCBI Taxonomy" id="48097"/>
    <lineage>
        <taxon>Eukaryota</taxon>
        <taxon>Fungi</taxon>
        <taxon>Dikarya</taxon>
        <taxon>Ascomycota</taxon>
        <taxon>Pezizomycotina</taxon>
        <taxon>Dothideomycetes</taxon>
        <taxon>Pleosporomycetidae</taxon>
        <taxon>Pleosporales</taxon>
        <taxon>Pleosporineae</taxon>
        <taxon>Pleosporaceae</taxon>
        <taxon>Alternaria</taxon>
        <taxon>Alternaria sect. Panax</taxon>
    </lineage>
</organism>
<reference evidence="2" key="1">
    <citation type="submission" date="2021-07" db="EMBL/GenBank/DDBJ databases">
        <title>Genome Resource of American Ginseng Black Spot Pathogen Alternaria panax.</title>
        <authorList>
            <person name="Qiu C."/>
            <person name="Wang W."/>
            <person name="Liu Z."/>
        </authorList>
    </citation>
    <scope>NUCLEOTIDE SEQUENCE</scope>
    <source>
        <strain evidence="2">BNCC115425</strain>
    </source>
</reference>
<evidence type="ECO:0000256" key="1">
    <source>
        <dbReference type="SAM" id="MobiDB-lite"/>
    </source>
</evidence>
<keyword evidence="3" id="KW-1185">Reference proteome</keyword>
<evidence type="ECO:0000313" key="2">
    <source>
        <dbReference type="EMBL" id="KAG9191169.1"/>
    </source>
</evidence>
<dbReference type="Proteomes" id="UP001199106">
    <property type="component" value="Unassembled WGS sequence"/>
</dbReference>
<comment type="caution">
    <text evidence="2">The sequence shown here is derived from an EMBL/GenBank/DDBJ whole genome shotgun (WGS) entry which is preliminary data.</text>
</comment>
<feature type="compositionally biased region" description="Low complexity" evidence="1">
    <location>
        <begin position="194"/>
        <end position="207"/>
    </location>
</feature>
<evidence type="ECO:0000313" key="3">
    <source>
        <dbReference type="Proteomes" id="UP001199106"/>
    </source>
</evidence>
<gene>
    <name evidence="2" type="ORF">G6011_09257</name>
</gene>
<sequence length="273" mass="29885">MPTPLAPAERNVTAPARAQRRSRKPVTTLVSMLPKTTYNEADETEGTVRSPTYVRVQCQLLQWLGLHASDTLTVQQAHSWTENIAKDKHPQAKDALRLCYYMRSQGFDTYAEFQKNKMSLYIANQDPEVGSPMPELLYWNQNFLNSELAHEVRTVPVLSGARRERRNALPSDLRHPTAQELLGSLRTVDAAGTAANRARSANNPAVAGRGGHGQVTEDNGRENGNDQPTMGSPAARIDAARAELETLLLSNFPDTAAIDAAISQVAELNGQGS</sequence>
<name>A0AAD4NPP6_9PLEO</name>
<dbReference type="AlphaFoldDB" id="A0AAD4NPP6"/>
<feature type="region of interest" description="Disordered" evidence="1">
    <location>
        <begin position="1"/>
        <end position="25"/>
    </location>
</feature>
<dbReference type="EMBL" id="JAANER010000004">
    <property type="protein sequence ID" value="KAG9191169.1"/>
    <property type="molecule type" value="Genomic_DNA"/>
</dbReference>
<accession>A0AAD4NPP6</accession>
<protein>
    <submittedName>
        <fullName evidence="2">Uncharacterized protein</fullName>
    </submittedName>
</protein>
<feature type="region of interest" description="Disordered" evidence="1">
    <location>
        <begin position="194"/>
        <end position="232"/>
    </location>
</feature>
<proteinExistence type="predicted"/>